<dbReference type="EMBL" id="JAVREV010000010">
    <property type="protein sequence ID" value="MDT0444721.1"/>
    <property type="molecule type" value="Genomic_DNA"/>
</dbReference>
<keyword evidence="3" id="KW-0804">Transcription</keyword>
<dbReference type="RefSeq" id="WP_311618972.1">
    <property type="nucleotide sequence ID" value="NZ_JAVREV010000010.1"/>
</dbReference>
<dbReference type="GO" id="GO:0003677">
    <property type="term" value="F:DNA binding"/>
    <property type="evidence" value="ECO:0007669"/>
    <property type="project" value="UniProtKB-KW"/>
</dbReference>
<reference evidence="6" key="1">
    <citation type="submission" date="2023-07" db="EMBL/GenBank/DDBJ databases">
        <title>30 novel species of actinomycetes from the DSMZ collection.</title>
        <authorList>
            <person name="Nouioui I."/>
        </authorList>
    </citation>
    <scope>NUCLEOTIDE SEQUENCE [LARGE SCALE GENOMIC DNA]</scope>
    <source>
        <strain evidence="6">DSM 41886</strain>
    </source>
</reference>
<accession>A0ABU2S7S4</accession>
<dbReference type="InterPro" id="IPR036388">
    <property type="entry name" value="WH-like_DNA-bd_sf"/>
</dbReference>
<dbReference type="PANTHER" id="PTHR30363">
    <property type="entry name" value="HTH-TYPE TRANSCRIPTIONAL REGULATOR SRLR-RELATED"/>
    <property type="match status" value="1"/>
</dbReference>
<organism evidence="5 6">
    <name type="scientific">Streptomyces johnsoniae</name>
    <dbReference type="NCBI Taxonomy" id="3075532"/>
    <lineage>
        <taxon>Bacteria</taxon>
        <taxon>Bacillati</taxon>
        <taxon>Actinomycetota</taxon>
        <taxon>Actinomycetes</taxon>
        <taxon>Kitasatosporales</taxon>
        <taxon>Streptomycetaceae</taxon>
        <taxon>Streptomyces</taxon>
    </lineage>
</organism>
<evidence type="ECO:0000256" key="1">
    <source>
        <dbReference type="ARBA" id="ARBA00023015"/>
    </source>
</evidence>
<dbReference type="PROSITE" id="PS00894">
    <property type="entry name" value="HTH_DEOR_1"/>
    <property type="match status" value="1"/>
</dbReference>
<dbReference type="Pfam" id="PF08220">
    <property type="entry name" value="HTH_DeoR"/>
    <property type="match status" value="1"/>
</dbReference>
<keyword evidence="2 5" id="KW-0238">DNA-binding</keyword>
<protein>
    <submittedName>
        <fullName evidence="5">DeoR/GlpR family DNA-binding transcription regulator</fullName>
    </submittedName>
</protein>
<gene>
    <name evidence="5" type="ORF">RM779_19260</name>
</gene>
<evidence type="ECO:0000256" key="2">
    <source>
        <dbReference type="ARBA" id="ARBA00023125"/>
    </source>
</evidence>
<evidence type="ECO:0000313" key="5">
    <source>
        <dbReference type="EMBL" id="MDT0444721.1"/>
    </source>
</evidence>
<feature type="domain" description="HTH deoR-type" evidence="4">
    <location>
        <begin position="5"/>
        <end position="60"/>
    </location>
</feature>
<dbReference type="Proteomes" id="UP001183615">
    <property type="component" value="Unassembled WGS sequence"/>
</dbReference>
<dbReference type="Gene3D" id="1.10.10.10">
    <property type="entry name" value="Winged helix-like DNA-binding domain superfamily/Winged helix DNA-binding domain"/>
    <property type="match status" value="1"/>
</dbReference>
<dbReference type="InterPro" id="IPR050313">
    <property type="entry name" value="Carb_Metab_HTH_regulators"/>
</dbReference>
<dbReference type="SMART" id="SM00420">
    <property type="entry name" value="HTH_DEOR"/>
    <property type="match status" value="1"/>
</dbReference>
<sequence>MGKSGRTRRDVILRMLDERERLEVAELTRRLGVSAMTVRRDLHELQQDGVLRRVHGGAVRRERSPFETRRVAHAEEKLRIAARAAGLIDDGDSVAIDTGTTAHSVARALRDRRDLVVVTNSIHVAGEFQGVPDSSAKVLLAGGVIAPELCLVGALATETIRKLHVNKLVLGCGGLTAERGLTFFDIEEAEVRRAMLEIAEKVIVVMDHTKFGRTETISVARLDQVDVLVTDAEPPPPYPRLCRDSGVELVIA</sequence>
<dbReference type="Pfam" id="PF00455">
    <property type="entry name" value="DeoRC"/>
    <property type="match status" value="1"/>
</dbReference>
<dbReference type="InterPro" id="IPR037171">
    <property type="entry name" value="NagB/RpiA_transferase-like"/>
</dbReference>
<dbReference type="SMART" id="SM01134">
    <property type="entry name" value="DeoRC"/>
    <property type="match status" value="1"/>
</dbReference>
<dbReference type="Gene3D" id="3.40.50.1360">
    <property type="match status" value="1"/>
</dbReference>
<name>A0ABU2S7S4_9ACTN</name>
<dbReference type="InterPro" id="IPR036390">
    <property type="entry name" value="WH_DNA-bd_sf"/>
</dbReference>
<comment type="caution">
    <text evidence="5">The sequence shown here is derived from an EMBL/GenBank/DDBJ whole genome shotgun (WGS) entry which is preliminary data.</text>
</comment>
<keyword evidence="6" id="KW-1185">Reference proteome</keyword>
<dbReference type="PROSITE" id="PS51000">
    <property type="entry name" value="HTH_DEOR_2"/>
    <property type="match status" value="1"/>
</dbReference>
<keyword evidence="1" id="KW-0805">Transcription regulation</keyword>
<proteinExistence type="predicted"/>
<dbReference type="SUPFAM" id="SSF100950">
    <property type="entry name" value="NagB/RpiA/CoA transferase-like"/>
    <property type="match status" value="1"/>
</dbReference>
<dbReference type="InterPro" id="IPR014036">
    <property type="entry name" value="DeoR-like_C"/>
</dbReference>
<evidence type="ECO:0000259" key="4">
    <source>
        <dbReference type="PROSITE" id="PS51000"/>
    </source>
</evidence>
<evidence type="ECO:0000313" key="6">
    <source>
        <dbReference type="Proteomes" id="UP001183615"/>
    </source>
</evidence>
<dbReference type="PANTHER" id="PTHR30363:SF44">
    <property type="entry name" value="AGA OPERON TRANSCRIPTIONAL REPRESSOR-RELATED"/>
    <property type="match status" value="1"/>
</dbReference>
<dbReference type="InterPro" id="IPR001034">
    <property type="entry name" value="DeoR_HTH"/>
</dbReference>
<evidence type="ECO:0000256" key="3">
    <source>
        <dbReference type="ARBA" id="ARBA00023163"/>
    </source>
</evidence>
<dbReference type="PRINTS" id="PR00037">
    <property type="entry name" value="HTHLACR"/>
</dbReference>
<dbReference type="SUPFAM" id="SSF46785">
    <property type="entry name" value="Winged helix' DNA-binding domain"/>
    <property type="match status" value="1"/>
</dbReference>
<dbReference type="InterPro" id="IPR018356">
    <property type="entry name" value="Tscrpt_reg_HTH_DeoR_CS"/>
</dbReference>